<reference evidence="2 3" key="1">
    <citation type="submission" date="2019-05" db="EMBL/GenBank/DDBJ databases">
        <title>Another draft genome of Portunus trituberculatus and its Hox gene families provides insights of decapod evolution.</title>
        <authorList>
            <person name="Jeong J.-H."/>
            <person name="Song I."/>
            <person name="Kim S."/>
            <person name="Choi T."/>
            <person name="Kim D."/>
            <person name="Ryu S."/>
            <person name="Kim W."/>
        </authorList>
    </citation>
    <scope>NUCLEOTIDE SEQUENCE [LARGE SCALE GENOMIC DNA]</scope>
    <source>
        <tissue evidence="2">Muscle</tissue>
    </source>
</reference>
<gene>
    <name evidence="2" type="ORF">E2C01_065918</name>
</gene>
<evidence type="ECO:0000313" key="3">
    <source>
        <dbReference type="Proteomes" id="UP000324222"/>
    </source>
</evidence>
<feature type="compositionally biased region" description="Polar residues" evidence="1">
    <location>
        <begin position="33"/>
        <end position="43"/>
    </location>
</feature>
<evidence type="ECO:0000256" key="1">
    <source>
        <dbReference type="SAM" id="MobiDB-lite"/>
    </source>
</evidence>
<protein>
    <submittedName>
        <fullName evidence="2">Uncharacterized protein</fullName>
    </submittedName>
</protein>
<proteinExistence type="predicted"/>
<organism evidence="2 3">
    <name type="scientific">Portunus trituberculatus</name>
    <name type="common">Swimming crab</name>
    <name type="synonym">Neptunus trituberculatus</name>
    <dbReference type="NCBI Taxonomy" id="210409"/>
    <lineage>
        <taxon>Eukaryota</taxon>
        <taxon>Metazoa</taxon>
        <taxon>Ecdysozoa</taxon>
        <taxon>Arthropoda</taxon>
        <taxon>Crustacea</taxon>
        <taxon>Multicrustacea</taxon>
        <taxon>Malacostraca</taxon>
        <taxon>Eumalacostraca</taxon>
        <taxon>Eucarida</taxon>
        <taxon>Decapoda</taxon>
        <taxon>Pleocyemata</taxon>
        <taxon>Brachyura</taxon>
        <taxon>Eubrachyura</taxon>
        <taxon>Portunoidea</taxon>
        <taxon>Portunidae</taxon>
        <taxon>Portuninae</taxon>
        <taxon>Portunus</taxon>
    </lineage>
</organism>
<evidence type="ECO:0000313" key="2">
    <source>
        <dbReference type="EMBL" id="MPC71634.1"/>
    </source>
</evidence>
<comment type="caution">
    <text evidence="2">The sequence shown here is derived from an EMBL/GenBank/DDBJ whole genome shotgun (WGS) entry which is preliminary data.</text>
</comment>
<dbReference type="AlphaFoldDB" id="A0A5B7HT53"/>
<accession>A0A5B7HT53</accession>
<name>A0A5B7HT53_PORTR</name>
<sequence>MNFNALINPSGPGGDDTGAGGRLARNKREIKQPRTSTSSSQSLPRPAQFVHRLPPRFSSAILSSNTPFLLASPGSLAGYLATYTPLLPLRKHPWDHRGPSWRISAT</sequence>
<dbReference type="EMBL" id="VSRR010033257">
    <property type="protein sequence ID" value="MPC71634.1"/>
    <property type="molecule type" value="Genomic_DNA"/>
</dbReference>
<feature type="compositionally biased region" description="Gly residues" evidence="1">
    <location>
        <begin position="11"/>
        <end position="21"/>
    </location>
</feature>
<keyword evidence="3" id="KW-1185">Reference proteome</keyword>
<feature type="region of interest" description="Disordered" evidence="1">
    <location>
        <begin position="1"/>
        <end position="47"/>
    </location>
</feature>
<dbReference type="Proteomes" id="UP000324222">
    <property type="component" value="Unassembled WGS sequence"/>
</dbReference>